<dbReference type="PANTHER" id="PTHR43386">
    <property type="entry name" value="OLIGOPEPTIDE TRANSPORT SYSTEM PERMEASE PROTEIN APPC"/>
    <property type="match status" value="1"/>
</dbReference>
<comment type="subcellular location">
    <subcellularLocation>
        <location evidence="1 7">Cell membrane</location>
        <topology evidence="1 7">Multi-pass membrane protein</topology>
    </subcellularLocation>
</comment>
<evidence type="ECO:0000313" key="9">
    <source>
        <dbReference type="EMBL" id="SAL29954.1"/>
    </source>
</evidence>
<proteinExistence type="inferred from homology"/>
<name>A0A158GCW0_CABCO</name>
<accession>A0A158GCW0</accession>
<keyword evidence="6 7" id="KW-0472">Membrane</keyword>
<reference evidence="10" key="1">
    <citation type="submission" date="2016-01" db="EMBL/GenBank/DDBJ databases">
        <authorList>
            <person name="Peeters C."/>
        </authorList>
    </citation>
    <scope>NUCLEOTIDE SEQUENCE [LARGE SCALE GENOMIC DNA]</scope>
</reference>
<dbReference type="EMBL" id="FCNY02000004">
    <property type="protein sequence ID" value="SAL29954.1"/>
    <property type="molecule type" value="Genomic_DNA"/>
</dbReference>
<feature type="transmembrane region" description="Helical" evidence="7">
    <location>
        <begin position="242"/>
        <end position="264"/>
    </location>
</feature>
<keyword evidence="5 7" id="KW-1133">Transmembrane helix</keyword>
<dbReference type="AlphaFoldDB" id="A0A158GCW0"/>
<protein>
    <submittedName>
        <fullName evidence="9">Binding-protein-dependent transport system inner membrane protein</fullName>
    </submittedName>
</protein>
<evidence type="ECO:0000256" key="2">
    <source>
        <dbReference type="ARBA" id="ARBA00022448"/>
    </source>
</evidence>
<comment type="similarity">
    <text evidence="7">Belongs to the binding-protein-dependent transport system permease family.</text>
</comment>
<dbReference type="PROSITE" id="PS50928">
    <property type="entry name" value="ABC_TM1"/>
    <property type="match status" value="1"/>
</dbReference>
<dbReference type="GO" id="GO:0005886">
    <property type="term" value="C:plasma membrane"/>
    <property type="evidence" value="ECO:0007669"/>
    <property type="project" value="UniProtKB-SubCell"/>
</dbReference>
<keyword evidence="2 7" id="KW-0813">Transport</keyword>
<evidence type="ECO:0000256" key="4">
    <source>
        <dbReference type="ARBA" id="ARBA00022692"/>
    </source>
</evidence>
<evidence type="ECO:0000313" key="10">
    <source>
        <dbReference type="Proteomes" id="UP000054740"/>
    </source>
</evidence>
<dbReference type="InterPro" id="IPR000515">
    <property type="entry name" value="MetI-like"/>
</dbReference>
<feature type="transmembrane region" description="Helical" evidence="7">
    <location>
        <begin position="126"/>
        <end position="151"/>
    </location>
</feature>
<feature type="transmembrane region" description="Helical" evidence="7">
    <location>
        <begin position="79"/>
        <end position="105"/>
    </location>
</feature>
<evidence type="ECO:0000256" key="6">
    <source>
        <dbReference type="ARBA" id="ARBA00023136"/>
    </source>
</evidence>
<dbReference type="PANTHER" id="PTHR43386:SF1">
    <property type="entry name" value="D,D-DIPEPTIDE TRANSPORT SYSTEM PERMEASE PROTEIN DDPC-RELATED"/>
    <property type="match status" value="1"/>
</dbReference>
<dbReference type="SUPFAM" id="SSF161098">
    <property type="entry name" value="MetI-like"/>
    <property type="match status" value="1"/>
</dbReference>
<dbReference type="Pfam" id="PF00528">
    <property type="entry name" value="BPD_transp_1"/>
    <property type="match status" value="1"/>
</dbReference>
<dbReference type="CDD" id="cd06261">
    <property type="entry name" value="TM_PBP2"/>
    <property type="match status" value="1"/>
</dbReference>
<dbReference type="RefSeq" id="WP_053571995.1">
    <property type="nucleotide sequence ID" value="NZ_FCNY02000004.1"/>
</dbReference>
<dbReference type="InterPro" id="IPR050366">
    <property type="entry name" value="BP-dependent_transpt_permease"/>
</dbReference>
<keyword evidence="3" id="KW-1003">Cell membrane</keyword>
<keyword evidence="10" id="KW-1185">Reference proteome</keyword>
<gene>
    <name evidence="9" type="ORF">AWB70_01820</name>
</gene>
<feature type="domain" description="ABC transmembrane type-1" evidence="8">
    <location>
        <begin position="77"/>
        <end position="265"/>
    </location>
</feature>
<keyword evidence="4 7" id="KW-0812">Transmembrane</keyword>
<evidence type="ECO:0000256" key="5">
    <source>
        <dbReference type="ARBA" id="ARBA00022989"/>
    </source>
</evidence>
<evidence type="ECO:0000259" key="8">
    <source>
        <dbReference type="PROSITE" id="PS50928"/>
    </source>
</evidence>
<feature type="transmembrane region" description="Helical" evidence="7">
    <location>
        <begin position="198"/>
        <end position="222"/>
    </location>
</feature>
<dbReference type="GO" id="GO:0055085">
    <property type="term" value="P:transmembrane transport"/>
    <property type="evidence" value="ECO:0007669"/>
    <property type="project" value="InterPro"/>
</dbReference>
<evidence type="ECO:0000256" key="1">
    <source>
        <dbReference type="ARBA" id="ARBA00004651"/>
    </source>
</evidence>
<evidence type="ECO:0000256" key="3">
    <source>
        <dbReference type="ARBA" id="ARBA00022475"/>
    </source>
</evidence>
<dbReference type="Gene3D" id="1.10.3720.10">
    <property type="entry name" value="MetI-like"/>
    <property type="match status" value="1"/>
</dbReference>
<dbReference type="Proteomes" id="UP000054740">
    <property type="component" value="Unassembled WGS sequence"/>
</dbReference>
<evidence type="ECO:0000256" key="7">
    <source>
        <dbReference type="RuleBase" id="RU363032"/>
    </source>
</evidence>
<organism evidence="9 10">
    <name type="scientific">Caballeronia cordobensis</name>
    <name type="common">Burkholderia cordobensis</name>
    <dbReference type="NCBI Taxonomy" id="1353886"/>
    <lineage>
        <taxon>Bacteria</taxon>
        <taxon>Pseudomonadati</taxon>
        <taxon>Pseudomonadota</taxon>
        <taxon>Betaproteobacteria</taxon>
        <taxon>Burkholderiales</taxon>
        <taxon>Burkholderiaceae</taxon>
        <taxon>Caballeronia</taxon>
    </lineage>
</organism>
<dbReference type="InterPro" id="IPR035906">
    <property type="entry name" value="MetI-like_sf"/>
</dbReference>
<sequence>MKLLRFLLHFLRQPSALAGVILLALALAAALSANWLFPGDPLDMVAAPYQWPGADGAYPLGTDLMGRDLLAGLFHGARVSLYVGATVAVIALVLGVLIGGIAGYFGGLIDQTLMAITEFFQTVPPFLLAIILVAILTPSLSTIVFALGVTAWPGIARLTRGEFIVLREREFVRASVALGASNAHLIFIEILPNALTPILVSTALLVANAILSEAALSFLGLGDPNVVSWGSMVGTGREALRTAWYMIAVPGSAIALTVLALNLLSDALHAAFNPRLSRHRRADAASRPVALEGSRP</sequence>